<organism evidence="1 2">
    <name type="scientific">Candidatus Falkowbacteria bacterium RIFOXYD2_FULL_34_120</name>
    <dbReference type="NCBI Taxonomy" id="1798007"/>
    <lineage>
        <taxon>Bacteria</taxon>
        <taxon>Candidatus Falkowiibacteriota</taxon>
    </lineage>
</organism>
<name>A0A1F5TML4_9BACT</name>
<reference evidence="1 2" key="1">
    <citation type="journal article" date="2016" name="Nat. Commun.">
        <title>Thousands of microbial genomes shed light on interconnected biogeochemical processes in an aquifer system.</title>
        <authorList>
            <person name="Anantharaman K."/>
            <person name="Brown C.T."/>
            <person name="Hug L.A."/>
            <person name="Sharon I."/>
            <person name="Castelle C.J."/>
            <person name="Probst A.J."/>
            <person name="Thomas B.C."/>
            <person name="Singh A."/>
            <person name="Wilkins M.J."/>
            <person name="Karaoz U."/>
            <person name="Brodie E.L."/>
            <person name="Williams K.H."/>
            <person name="Hubbard S.S."/>
            <person name="Banfield J.F."/>
        </authorList>
    </citation>
    <scope>NUCLEOTIDE SEQUENCE [LARGE SCALE GENOMIC DNA]</scope>
</reference>
<sequence length="77" mass="9065">MRHFIFLTQEGYTFQPNSESAIPDIENLQVLGTASGTDEQNAFDNFIKESEYLLDTDYKEVVAMELKDERQYYFKIK</sequence>
<accession>A0A1F5TML4</accession>
<proteinExistence type="predicted"/>
<gene>
    <name evidence="1" type="ORF">A2531_06545</name>
</gene>
<evidence type="ECO:0000313" key="1">
    <source>
        <dbReference type="EMBL" id="OGF40180.1"/>
    </source>
</evidence>
<evidence type="ECO:0000313" key="2">
    <source>
        <dbReference type="Proteomes" id="UP000177579"/>
    </source>
</evidence>
<dbReference type="EMBL" id="MFGO01000035">
    <property type="protein sequence ID" value="OGF40180.1"/>
    <property type="molecule type" value="Genomic_DNA"/>
</dbReference>
<comment type="caution">
    <text evidence="1">The sequence shown here is derived from an EMBL/GenBank/DDBJ whole genome shotgun (WGS) entry which is preliminary data.</text>
</comment>
<dbReference type="Proteomes" id="UP000177579">
    <property type="component" value="Unassembled WGS sequence"/>
</dbReference>
<dbReference type="AlphaFoldDB" id="A0A1F5TML4"/>
<protein>
    <submittedName>
        <fullName evidence="1">Uncharacterized protein</fullName>
    </submittedName>
</protein>